<dbReference type="InterPro" id="IPR017930">
    <property type="entry name" value="Myb_dom"/>
</dbReference>
<sequence length="214" mass="25650">MSNQNQQHDASIDENKESATLQSLLSEQESQEQAFYNYSTQNDQPNPLNHSFQEDLSAFVEYFKAPIKQGQQKDQFSKNIQNKKLKKTQYKKKVKRIKEFQYEEDIRLLNLVHEHGRQFSRIVKQFPKRTVSMLKNRYYKNLRYRWEELLGIEYTENEDEQKTLNQVEVSYTDNQFVNQQDLINMIPNSYSCPIICGMLSQFITKMDQFLKTQF</sequence>
<dbReference type="OrthoDB" id="298839at2759"/>
<dbReference type="AlphaFoldDB" id="A0A8S1KFF0"/>
<dbReference type="CDD" id="cd00167">
    <property type="entry name" value="SANT"/>
    <property type="match status" value="1"/>
</dbReference>
<name>A0A8S1KFF0_9CILI</name>
<evidence type="ECO:0000259" key="2">
    <source>
        <dbReference type="PROSITE" id="PS51294"/>
    </source>
</evidence>
<feature type="compositionally biased region" description="Polar residues" evidence="1">
    <location>
        <begin position="34"/>
        <end position="51"/>
    </location>
</feature>
<keyword evidence="4" id="KW-1185">Reference proteome</keyword>
<dbReference type="SMART" id="SM00717">
    <property type="entry name" value="SANT"/>
    <property type="match status" value="1"/>
</dbReference>
<dbReference type="EMBL" id="CAJJDN010000008">
    <property type="protein sequence ID" value="CAD8054320.1"/>
    <property type="molecule type" value="Genomic_DNA"/>
</dbReference>
<feature type="region of interest" description="Disordered" evidence="1">
    <location>
        <begin position="1"/>
        <end position="51"/>
    </location>
</feature>
<protein>
    <recommendedName>
        <fullName evidence="2">HTH myb-type domain-containing protein</fullName>
    </recommendedName>
</protein>
<evidence type="ECO:0000256" key="1">
    <source>
        <dbReference type="SAM" id="MobiDB-lite"/>
    </source>
</evidence>
<evidence type="ECO:0000313" key="4">
    <source>
        <dbReference type="Proteomes" id="UP000692954"/>
    </source>
</evidence>
<dbReference type="Pfam" id="PF00249">
    <property type="entry name" value="Myb_DNA-binding"/>
    <property type="match status" value="1"/>
</dbReference>
<organism evidence="3 4">
    <name type="scientific">Paramecium sonneborni</name>
    <dbReference type="NCBI Taxonomy" id="65129"/>
    <lineage>
        <taxon>Eukaryota</taxon>
        <taxon>Sar</taxon>
        <taxon>Alveolata</taxon>
        <taxon>Ciliophora</taxon>
        <taxon>Intramacronucleata</taxon>
        <taxon>Oligohymenophorea</taxon>
        <taxon>Peniculida</taxon>
        <taxon>Parameciidae</taxon>
        <taxon>Paramecium</taxon>
    </lineage>
</organism>
<dbReference type="PROSITE" id="PS51294">
    <property type="entry name" value="HTH_MYB"/>
    <property type="match status" value="1"/>
</dbReference>
<feature type="domain" description="HTH myb-type" evidence="2">
    <location>
        <begin position="103"/>
        <end position="146"/>
    </location>
</feature>
<evidence type="ECO:0000313" key="3">
    <source>
        <dbReference type="EMBL" id="CAD8054320.1"/>
    </source>
</evidence>
<dbReference type="InterPro" id="IPR001005">
    <property type="entry name" value="SANT/Myb"/>
</dbReference>
<feature type="compositionally biased region" description="Low complexity" evidence="1">
    <location>
        <begin position="21"/>
        <end position="33"/>
    </location>
</feature>
<dbReference type="Proteomes" id="UP000692954">
    <property type="component" value="Unassembled WGS sequence"/>
</dbReference>
<proteinExistence type="predicted"/>
<accession>A0A8S1KFF0</accession>
<reference evidence="3" key="1">
    <citation type="submission" date="2021-01" db="EMBL/GenBank/DDBJ databases">
        <authorList>
            <consortium name="Genoscope - CEA"/>
            <person name="William W."/>
        </authorList>
    </citation>
    <scope>NUCLEOTIDE SEQUENCE</scope>
</reference>
<comment type="caution">
    <text evidence="3">The sequence shown here is derived from an EMBL/GenBank/DDBJ whole genome shotgun (WGS) entry which is preliminary data.</text>
</comment>
<gene>
    <name evidence="3" type="ORF">PSON_ATCC_30995.1.T0080206</name>
</gene>